<dbReference type="OrthoDB" id="7206808at2"/>
<gene>
    <name evidence="2" type="ORF">C5750_09005</name>
</gene>
<proteinExistence type="predicted"/>
<dbReference type="Gene3D" id="3.10.620.30">
    <property type="match status" value="1"/>
</dbReference>
<dbReference type="Proteomes" id="UP000238563">
    <property type="component" value="Unassembled WGS sequence"/>
</dbReference>
<sequence>MLSVAICVFLGLSSLTHAGSSNPSTSATARSVSFERRAALFGAIPGSTKPSPASAAATGGKTSVPYGWVDFCGRRPEECNVSPLPAAEVKLTAQTWTYLEHINRQVNASIEPMSNLEHWGTMMDHWDYPVDGKGDCKIYALYKRKLLLDAGFPRQALLMTIVRDLNDEGHTILTVKTDRGDFVLDNLAEDVRPWDATGYNFLKRQSQQNPNIWVSINLRGDASRASTASLQARN</sequence>
<feature type="signal peptide" evidence="1">
    <location>
        <begin position="1"/>
        <end position="18"/>
    </location>
</feature>
<dbReference type="PANTHER" id="PTHR39327:SF1">
    <property type="entry name" value="BLR5470 PROTEIN"/>
    <property type="match status" value="1"/>
</dbReference>
<dbReference type="AlphaFoldDB" id="A0A2S9JQ24"/>
<evidence type="ECO:0000313" key="3">
    <source>
        <dbReference type="Proteomes" id="UP000238563"/>
    </source>
</evidence>
<feature type="chain" id="PRO_5015418087" evidence="1">
    <location>
        <begin position="19"/>
        <end position="234"/>
    </location>
</feature>
<keyword evidence="1" id="KW-0732">Signal</keyword>
<reference evidence="2 3" key="1">
    <citation type="submission" date="2018-02" db="EMBL/GenBank/DDBJ databases">
        <title>The draft genome of Phyllobacterium myrsinacearum DSM5892.</title>
        <authorList>
            <person name="Li L."/>
            <person name="Liu L."/>
            <person name="Zhang X."/>
            <person name="Wang T."/>
        </authorList>
    </citation>
    <scope>NUCLEOTIDE SEQUENCE [LARGE SCALE GENOMIC DNA]</scope>
    <source>
        <strain evidence="2 3">DSM 5892</strain>
    </source>
</reference>
<name>A0A2S9JQ24_9HYPH</name>
<dbReference type="EMBL" id="PVBT01000002">
    <property type="protein sequence ID" value="PRD55294.1"/>
    <property type="molecule type" value="Genomic_DNA"/>
</dbReference>
<organism evidence="2 3">
    <name type="scientific">Phyllobacterium myrsinacearum</name>
    <dbReference type="NCBI Taxonomy" id="28101"/>
    <lineage>
        <taxon>Bacteria</taxon>
        <taxon>Pseudomonadati</taxon>
        <taxon>Pseudomonadota</taxon>
        <taxon>Alphaproteobacteria</taxon>
        <taxon>Hyphomicrobiales</taxon>
        <taxon>Phyllobacteriaceae</taxon>
        <taxon>Phyllobacterium</taxon>
    </lineage>
</organism>
<comment type="caution">
    <text evidence="2">The sequence shown here is derived from an EMBL/GenBank/DDBJ whole genome shotgun (WGS) entry which is preliminary data.</text>
</comment>
<evidence type="ECO:0000313" key="2">
    <source>
        <dbReference type="EMBL" id="PRD55294.1"/>
    </source>
</evidence>
<dbReference type="Pfam" id="PF06035">
    <property type="entry name" value="Peptidase_C93"/>
    <property type="match status" value="1"/>
</dbReference>
<dbReference type="PANTHER" id="PTHR39327">
    <property type="match status" value="1"/>
</dbReference>
<evidence type="ECO:0000256" key="1">
    <source>
        <dbReference type="SAM" id="SignalP"/>
    </source>
</evidence>
<protein>
    <submittedName>
        <fullName evidence="2">Transglutaminase</fullName>
    </submittedName>
</protein>
<dbReference type="InterPro" id="IPR010319">
    <property type="entry name" value="Transglutaminase-like_Cys_pept"/>
</dbReference>
<keyword evidence="3" id="KW-1185">Reference proteome</keyword>
<accession>A0A2S9JQ24</accession>